<accession>A0AAD6ZMB9</accession>
<dbReference type="EMBL" id="JARIHO010000038">
    <property type="protein sequence ID" value="KAJ7328986.1"/>
    <property type="molecule type" value="Genomic_DNA"/>
</dbReference>
<dbReference type="AlphaFoldDB" id="A0AAD6ZMB9"/>
<name>A0AAD6ZMB9_9AGAR</name>
<organism evidence="1 2">
    <name type="scientific">Mycena albidolilacea</name>
    <dbReference type="NCBI Taxonomy" id="1033008"/>
    <lineage>
        <taxon>Eukaryota</taxon>
        <taxon>Fungi</taxon>
        <taxon>Dikarya</taxon>
        <taxon>Basidiomycota</taxon>
        <taxon>Agaricomycotina</taxon>
        <taxon>Agaricomycetes</taxon>
        <taxon>Agaricomycetidae</taxon>
        <taxon>Agaricales</taxon>
        <taxon>Marasmiineae</taxon>
        <taxon>Mycenaceae</taxon>
        <taxon>Mycena</taxon>
    </lineage>
</organism>
<evidence type="ECO:0000313" key="1">
    <source>
        <dbReference type="EMBL" id="KAJ7328986.1"/>
    </source>
</evidence>
<keyword evidence="2" id="KW-1185">Reference proteome</keyword>
<comment type="caution">
    <text evidence="1">The sequence shown here is derived from an EMBL/GenBank/DDBJ whole genome shotgun (WGS) entry which is preliminary data.</text>
</comment>
<dbReference type="Proteomes" id="UP001218218">
    <property type="component" value="Unassembled WGS sequence"/>
</dbReference>
<reference evidence="1" key="1">
    <citation type="submission" date="2023-03" db="EMBL/GenBank/DDBJ databases">
        <title>Massive genome expansion in bonnet fungi (Mycena s.s.) driven by repeated elements and novel gene families across ecological guilds.</title>
        <authorList>
            <consortium name="Lawrence Berkeley National Laboratory"/>
            <person name="Harder C.B."/>
            <person name="Miyauchi S."/>
            <person name="Viragh M."/>
            <person name="Kuo A."/>
            <person name="Thoen E."/>
            <person name="Andreopoulos B."/>
            <person name="Lu D."/>
            <person name="Skrede I."/>
            <person name="Drula E."/>
            <person name="Henrissat B."/>
            <person name="Morin E."/>
            <person name="Kohler A."/>
            <person name="Barry K."/>
            <person name="LaButti K."/>
            <person name="Morin E."/>
            <person name="Salamov A."/>
            <person name="Lipzen A."/>
            <person name="Mereny Z."/>
            <person name="Hegedus B."/>
            <person name="Baldrian P."/>
            <person name="Stursova M."/>
            <person name="Weitz H."/>
            <person name="Taylor A."/>
            <person name="Grigoriev I.V."/>
            <person name="Nagy L.G."/>
            <person name="Martin F."/>
            <person name="Kauserud H."/>
        </authorList>
    </citation>
    <scope>NUCLEOTIDE SEQUENCE</scope>
    <source>
        <strain evidence="1">CBHHK002</strain>
    </source>
</reference>
<gene>
    <name evidence="1" type="ORF">DFH08DRAFT_815732</name>
</gene>
<evidence type="ECO:0000313" key="2">
    <source>
        <dbReference type="Proteomes" id="UP001218218"/>
    </source>
</evidence>
<protein>
    <submittedName>
        <fullName evidence="1">Uncharacterized protein</fullName>
    </submittedName>
</protein>
<sequence length="778" mass="87510">MPSGAISADEMPFLKWKVIRGLILSLDHPAYCNMPLRLSGWLQCADSAEGASGHKAVTGLKIYDFFRTGHRSPSDVRILKTVMKIAVKWLKKIEFFLLLPRLSLFLNHRPPQSAAFFTLCGGFTKKKIGHTSSDKVRNLNFVNFGHGSQGLRIELNGTVYCGNSPSPRLTSLTLSTYPPAKAQAMDGAASISMFDHCSNVRINGGSFTITGNISRRSPAPGHFAIQTIPHVAYDVIEADFRAIRLGDLNLLSSIGADNIVRYNWSPGSGRGLLSRVVVDTRRIYRARIFSSQSDFTAAVYEGEDSTQRMSEAIGLHLHRHPNFMQLFGITNSNRMAALIFHDAYLRYQMGLDLRCAEDYWLEFTGGDRFFAYNAPLRYTAFIRTSTGQLCVDVGSESRTDRLALRPPLETSVLKALPLRMSINSVSTQQLLDTLLPEDIHLLGCCVRRSYKVISLNHGSFHLGSICSIDDRHNPFTPMDEILYFPGKVDLSNVWTSGWRVEESPYPRRSAEVKTTVGSWTRINLRDITNRQVNHFRRILHLSGTICADLSKWWLMQAFHLRPGSPLILTTGLRFILSVWYPPKDEVSPPGEFMVDAPVEDDLYLFLFRPQVQLQDGCLSVEVPRQSEAHFWSFSPDGKERLTKSEAVELGVPKVLLQTLVYGQSWSKQEYNLIREVQLAKGFNPETNELAKYLEHPLPVIHHQPLRVPLDAIPSIASPDTVTATVLRICSMQFSLKGPHPGTTAVTDLCVRWRIFMRAVLHTSDIICMLDEKFPEVLD</sequence>
<proteinExistence type="predicted"/>